<proteinExistence type="predicted"/>
<keyword evidence="4 6" id="KW-1133">Transmembrane helix</keyword>
<comment type="subcellular location">
    <subcellularLocation>
        <location evidence="1 6">Endoplasmic reticulum membrane</location>
        <topology evidence="1 6">Multi-pass membrane protein</topology>
    </subcellularLocation>
</comment>
<evidence type="ECO:0000256" key="5">
    <source>
        <dbReference type="ARBA" id="ARBA00023136"/>
    </source>
</evidence>
<dbReference type="Pfam" id="PF02453">
    <property type="entry name" value="Reticulon"/>
    <property type="match status" value="1"/>
</dbReference>
<feature type="region of interest" description="Disordered" evidence="7">
    <location>
        <begin position="347"/>
        <end position="377"/>
    </location>
</feature>
<dbReference type="EMBL" id="MU853441">
    <property type="protein sequence ID" value="KAK4130226.1"/>
    <property type="molecule type" value="Genomic_DNA"/>
</dbReference>
<protein>
    <recommendedName>
        <fullName evidence="6">Reticulon-like protein</fullName>
    </recommendedName>
</protein>
<keyword evidence="3 6" id="KW-0256">Endoplasmic reticulum</keyword>
<feature type="compositionally biased region" description="Basic and acidic residues" evidence="7">
    <location>
        <begin position="299"/>
        <end position="319"/>
    </location>
</feature>
<organism evidence="9 10">
    <name type="scientific">Trichocladium antarcticum</name>
    <dbReference type="NCBI Taxonomy" id="1450529"/>
    <lineage>
        <taxon>Eukaryota</taxon>
        <taxon>Fungi</taxon>
        <taxon>Dikarya</taxon>
        <taxon>Ascomycota</taxon>
        <taxon>Pezizomycotina</taxon>
        <taxon>Sordariomycetes</taxon>
        <taxon>Sordariomycetidae</taxon>
        <taxon>Sordariales</taxon>
        <taxon>Chaetomiaceae</taxon>
        <taxon>Trichocladium</taxon>
    </lineage>
</organism>
<evidence type="ECO:0000256" key="1">
    <source>
        <dbReference type="ARBA" id="ARBA00004477"/>
    </source>
</evidence>
<feature type="region of interest" description="Disordered" evidence="7">
    <location>
        <begin position="1"/>
        <end position="35"/>
    </location>
</feature>
<evidence type="ECO:0000313" key="10">
    <source>
        <dbReference type="Proteomes" id="UP001304895"/>
    </source>
</evidence>
<sequence>MATPGTGSNPNVDALKASEPDSEDPTLPPQITPTDHICPDATAAYNTVTDGPVAQNILDQSAKTKDEMSNLAAARHTPEFKAATGQSLTHYHSFFLELLSWNNPRASAVAYGSIVSLIFSIRYLDVLRWAFKLTWMVLGITIAAELAGKGLLNTGFATQLRPRKYYTVSRDAIDAMIGDVHEFINFFVIEAQRVVFAENIYASVAAALSAFIAYYLVKIVPYWGLTVIATTVLFFAPLIYITNQELIDGQLHHASEIVGAQTAQLRSVAQKHTEQATQVTKQYMGDYTAKAQALITGGGRHEQKRPEEVPEHDLPTPPKEEFSFRAPVPHDDIQFPAVPQADFREHVEPEPAVSEPTIPSGVPSVPTIIKSTEEPLI</sequence>
<feature type="compositionally biased region" description="Polar residues" evidence="7">
    <location>
        <begin position="1"/>
        <end position="11"/>
    </location>
</feature>
<evidence type="ECO:0000256" key="4">
    <source>
        <dbReference type="ARBA" id="ARBA00022989"/>
    </source>
</evidence>
<keyword evidence="5 6" id="KW-0472">Membrane</keyword>
<reference evidence="9" key="2">
    <citation type="submission" date="2023-05" db="EMBL/GenBank/DDBJ databases">
        <authorList>
            <consortium name="Lawrence Berkeley National Laboratory"/>
            <person name="Steindorff A."/>
            <person name="Hensen N."/>
            <person name="Bonometti L."/>
            <person name="Westerberg I."/>
            <person name="Brannstrom I.O."/>
            <person name="Guillou S."/>
            <person name="Cros-Aarteil S."/>
            <person name="Calhoun S."/>
            <person name="Haridas S."/>
            <person name="Kuo A."/>
            <person name="Mondo S."/>
            <person name="Pangilinan J."/>
            <person name="Riley R."/>
            <person name="Labutti K."/>
            <person name="Andreopoulos B."/>
            <person name="Lipzen A."/>
            <person name="Chen C."/>
            <person name="Yanf M."/>
            <person name="Daum C."/>
            <person name="Ng V."/>
            <person name="Clum A."/>
            <person name="Ohm R."/>
            <person name="Martin F."/>
            <person name="Silar P."/>
            <person name="Natvig D."/>
            <person name="Lalanne C."/>
            <person name="Gautier V."/>
            <person name="Ament-Velasquez S.L."/>
            <person name="Kruys A."/>
            <person name="Hutchinson M.I."/>
            <person name="Powell A.J."/>
            <person name="Barry K."/>
            <person name="Miller A.N."/>
            <person name="Grigoriev I.V."/>
            <person name="Debuchy R."/>
            <person name="Gladieux P."/>
            <person name="Thoren M.H."/>
            <person name="Johannesson H."/>
        </authorList>
    </citation>
    <scope>NUCLEOTIDE SEQUENCE</scope>
    <source>
        <strain evidence="9">CBS 123565</strain>
    </source>
</reference>
<accession>A0AAN6UCU3</accession>
<dbReference type="Proteomes" id="UP001304895">
    <property type="component" value="Unassembled WGS sequence"/>
</dbReference>
<evidence type="ECO:0000256" key="3">
    <source>
        <dbReference type="ARBA" id="ARBA00022824"/>
    </source>
</evidence>
<evidence type="ECO:0000256" key="6">
    <source>
        <dbReference type="RuleBase" id="RU363132"/>
    </source>
</evidence>
<dbReference type="InterPro" id="IPR003388">
    <property type="entry name" value="Reticulon"/>
</dbReference>
<gene>
    <name evidence="9" type="ORF">BT67DRAFT_437221</name>
</gene>
<feature type="transmembrane region" description="Helical" evidence="6">
    <location>
        <begin position="223"/>
        <end position="241"/>
    </location>
</feature>
<dbReference type="GO" id="GO:0005789">
    <property type="term" value="C:endoplasmic reticulum membrane"/>
    <property type="evidence" value="ECO:0007669"/>
    <property type="project" value="UniProtKB-SubCell"/>
</dbReference>
<name>A0AAN6UCU3_9PEZI</name>
<feature type="domain" description="Reticulon" evidence="8">
    <location>
        <begin position="95"/>
        <end position="292"/>
    </location>
</feature>
<feature type="region of interest" description="Disordered" evidence="7">
    <location>
        <begin position="297"/>
        <end position="319"/>
    </location>
</feature>
<evidence type="ECO:0000259" key="8">
    <source>
        <dbReference type="PROSITE" id="PS50845"/>
    </source>
</evidence>
<feature type="transmembrane region" description="Helical" evidence="6">
    <location>
        <begin position="200"/>
        <end position="217"/>
    </location>
</feature>
<evidence type="ECO:0000256" key="7">
    <source>
        <dbReference type="SAM" id="MobiDB-lite"/>
    </source>
</evidence>
<dbReference type="AlphaFoldDB" id="A0AAN6UCU3"/>
<keyword evidence="10" id="KW-1185">Reference proteome</keyword>
<evidence type="ECO:0000256" key="2">
    <source>
        <dbReference type="ARBA" id="ARBA00022692"/>
    </source>
</evidence>
<comment type="caution">
    <text evidence="9">The sequence shown here is derived from an EMBL/GenBank/DDBJ whole genome shotgun (WGS) entry which is preliminary data.</text>
</comment>
<dbReference type="PROSITE" id="PS50845">
    <property type="entry name" value="RETICULON"/>
    <property type="match status" value="1"/>
</dbReference>
<evidence type="ECO:0000313" key="9">
    <source>
        <dbReference type="EMBL" id="KAK4130226.1"/>
    </source>
</evidence>
<keyword evidence="2 6" id="KW-0812">Transmembrane</keyword>
<reference evidence="9" key="1">
    <citation type="journal article" date="2023" name="Mol. Phylogenet. Evol.">
        <title>Genome-scale phylogeny and comparative genomics of the fungal order Sordariales.</title>
        <authorList>
            <person name="Hensen N."/>
            <person name="Bonometti L."/>
            <person name="Westerberg I."/>
            <person name="Brannstrom I.O."/>
            <person name="Guillou S."/>
            <person name="Cros-Aarteil S."/>
            <person name="Calhoun S."/>
            <person name="Haridas S."/>
            <person name="Kuo A."/>
            <person name="Mondo S."/>
            <person name="Pangilinan J."/>
            <person name="Riley R."/>
            <person name="LaButti K."/>
            <person name="Andreopoulos B."/>
            <person name="Lipzen A."/>
            <person name="Chen C."/>
            <person name="Yan M."/>
            <person name="Daum C."/>
            <person name="Ng V."/>
            <person name="Clum A."/>
            <person name="Steindorff A."/>
            <person name="Ohm R.A."/>
            <person name="Martin F."/>
            <person name="Silar P."/>
            <person name="Natvig D.O."/>
            <person name="Lalanne C."/>
            <person name="Gautier V."/>
            <person name="Ament-Velasquez S.L."/>
            <person name="Kruys A."/>
            <person name="Hutchinson M.I."/>
            <person name="Powell A.J."/>
            <person name="Barry K."/>
            <person name="Miller A.N."/>
            <person name="Grigoriev I.V."/>
            <person name="Debuchy R."/>
            <person name="Gladieux P."/>
            <person name="Hiltunen Thoren M."/>
            <person name="Johannesson H."/>
        </authorList>
    </citation>
    <scope>NUCLEOTIDE SEQUENCE</scope>
    <source>
        <strain evidence="9">CBS 123565</strain>
    </source>
</reference>